<dbReference type="EC" id="2.7.7.7" evidence="1"/>
<evidence type="ECO:0000256" key="2">
    <source>
        <dbReference type="ARBA" id="ARBA00022679"/>
    </source>
</evidence>
<evidence type="ECO:0000256" key="4">
    <source>
        <dbReference type="ARBA" id="ARBA00022705"/>
    </source>
</evidence>
<keyword evidence="4" id="KW-0235">DNA replication</keyword>
<evidence type="ECO:0000256" key="7">
    <source>
        <dbReference type="ARBA" id="ARBA00049244"/>
    </source>
</evidence>
<evidence type="ECO:0000259" key="8">
    <source>
        <dbReference type="Pfam" id="PF21694"/>
    </source>
</evidence>
<dbReference type="Pfam" id="PF21694">
    <property type="entry name" value="DNA_pol3_delta_C"/>
    <property type="match status" value="1"/>
</dbReference>
<dbReference type="InterPro" id="IPR008921">
    <property type="entry name" value="DNA_pol3_clamp-load_cplx_C"/>
</dbReference>
<sequence>MIYIVHGENVTASRNYIIGLQKDARQEVDITDTSADALYSVCRSNDMFGAKPAVVLDVSKMGRTNADDYVKVLSGAPADTLMIIYSDKELSAANPFIKNAAMLKARIVENKQVAATAVFKFVDAAFSGNRAQSYKELRNLIVSAEDPIYILSMLEYGLRNVAYAKFSSPEYEKASPFVKSKAKSQSQKFPEEKIEKLFGQFYAFDLRVKTGFIPADLVLVLAVEAILDNV</sequence>
<evidence type="ECO:0000256" key="3">
    <source>
        <dbReference type="ARBA" id="ARBA00022695"/>
    </source>
</evidence>
<comment type="caution">
    <text evidence="9">The sequence shown here is derived from an EMBL/GenBank/DDBJ whole genome shotgun (WGS) entry which is preliminary data.</text>
</comment>
<comment type="similarity">
    <text evidence="6">Belongs to the DNA polymerase HolA subunit family.</text>
</comment>
<protein>
    <recommendedName>
        <fullName evidence="1">DNA-directed DNA polymerase</fullName>
        <ecNumber evidence="1">2.7.7.7</ecNumber>
    </recommendedName>
</protein>
<name>A0A0G1PGT6_UNCKA</name>
<keyword evidence="3" id="KW-0548">Nucleotidyltransferase</keyword>
<feature type="domain" description="DNA polymerase III delta subunit-like C-terminal" evidence="8">
    <location>
        <begin position="117"/>
        <end position="221"/>
    </location>
</feature>
<evidence type="ECO:0000256" key="5">
    <source>
        <dbReference type="ARBA" id="ARBA00022932"/>
    </source>
</evidence>
<dbReference type="Proteomes" id="UP000034732">
    <property type="component" value="Unassembled WGS sequence"/>
</dbReference>
<dbReference type="GO" id="GO:0003887">
    <property type="term" value="F:DNA-directed DNA polymerase activity"/>
    <property type="evidence" value="ECO:0007669"/>
    <property type="project" value="UniProtKB-KW"/>
</dbReference>
<keyword evidence="2" id="KW-0808">Transferase</keyword>
<dbReference type="GO" id="GO:0003677">
    <property type="term" value="F:DNA binding"/>
    <property type="evidence" value="ECO:0007669"/>
    <property type="project" value="InterPro"/>
</dbReference>
<evidence type="ECO:0000313" key="10">
    <source>
        <dbReference type="Proteomes" id="UP000034732"/>
    </source>
</evidence>
<dbReference type="InterPro" id="IPR005790">
    <property type="entry name" value="DNA_polIII_delta"/>
</dbReference>
<accession>A0A0G1PGT6</accession>
<dbReference type="AlphaFoldDB" id="A0A0G1PGT6"/>
<proteinExistence type="inferred from homology"/>
<comment type="catalytic activity">
    <reaction evidence="7">
        <text>DNA(n) + a 2'-deoxyribonucleoside 5'-triphosphate = DNA(n+1) + diphosphate</text>
        <dbReference type="Rhea" id="RHEA:22508"/>
        <dbReference type="Rhea" id="RHEA-COMP:17339"/>
        <dbReference type="Rhea" id="RHEA-COMP:17340"/>
        <dbReference type="ChEBI" id="CHEBI:33019"/>
        <dbReference type="ChEBI" id="CHEBI:61560"/>
        <dbReference type="ChEBI" id="CHEBI:173112"/>
        <dbReference type="EC" id="2.7.7.7"/>
    </reaction>
</comment>
<gene>
    <name evidence="9" type="ORF">UX44_C0002G0019</name>
</gene>
<evidence type="ECO:0000256" key="1">
    <source>
        <dbReference type="ARBA" id="ARBA00012417"/>
    </source>
</evidence>
<dbReference type="GO" id="GO:0009360">
    <property type="term" value="C:DNA polymerase III complex"/>
    <property type="evidence" value="ECO:0007669"/>
    <property type="project" value="TreeGrafter"/>
</dbReference>
<keyword evidence="5" id="KW-0239">DNA-directed DNA polymerase</keyword>
<evidence type="ECO:0000313" key="9">
    <source>
        <dbReference type="EMBL" id="KKU31986.1"/>
    </source>
</evidence>
<dbReference type="PANTHER" id="PTHR34388:SF1">
    <property type="entry name" value="DNA POLYMERASE III SUBUNIT DELTA"/>
    <property type="match status" value="1"/>
</dbReference>
<dbReference type="GO" id="GO:0006261">
    <property type="term" value="P:DNA-templated DNA replication"/>
    <property type="evidence" value="ECO:0007669"/>
    <property type="project" value="TreeGrafter"/>
</dbReference>
<evidence type="ECO:0000256" key="6">
    <source>
        <dbReference type="ARBA" id="ARBA00034754"/>
    </source>
</evidence>
<organism evidence="9 10">
    <name type="scientific">candidate division WWE3 bacterium GW2011_GWA1_46_21</name>
    <dbReference type="NCBI Taxonomy" id="1619107"/>
    <lineage>
        <taxon>Bacteria</taxon>
        <taxon>Katanobacteria</taxon>
    </lineage>
</organism>
<dbReference type="InterPro" id="IPR048466">
    <property type="entry name" value="DNA_pol3_delta-like_C"/>
</dbReference>
<dbReference type="PANTHER" id="PTHR34388">
    <property type="entry name" value="DNA POLYMERASE III SUBUNIT DELTA"/>
    <property type="match status" value="1"/>
</dbReference>
<reference evidence="9 10" key="1">
    <citation type="journal article" date="2015" name="Nature">
        <title>rRNA introns, odd ribosomes, and small enigmatic genomes across a large radiation of phyla.</title>
        <authorList>
            <person name="Brown C.T."/>
            <person name="Hug L.A."/>
            <person name="Thomas B.C."/>
            <person name="Sharon I."/>
            <person name="Castelle C.J."/>
            <person name="Singh A."/>
            <person name="Wilkins M.J."/>
            <person name="Williams K.H."/>
            <person name="Banfield J.F."/>
        </authorList>
    </citation>
    <scope>NUCLEOTIDE SEQUENCE [LARGE SCALE GENOMIC DNA]</scope>
</reference>
<dbReference type="EMBL" id="LCMF01000002">
    <property type="protein sequence ID" value="KKU31986.1"/>
    <property type="molecule type" value="Genomic_DNA"/>
</dbReference>
<dbReference type="SUPFAM" id="SSF48019">
    <property type="entry name" value="post-AAA+ oligomerization domain-like"/>
    <property type="match status" value="1"/>
</dbReference>
<dbReference type="Gene3D" id="1.20.272.10">
    <property type="match status" value="1"/>
</dbReference>